<evidence type="ECO:0000313" key="3">
    <source>
        <dbReference type="EMBL" id="ACS86259.1"/>
    </source>
</evidence>
<dbReference type="CDD" id="cd03784">
    <property type="entry name" value="GT1_Gtf-like"/>
    <property type="match status" value="1"/>
</dbReference>
<dbReference type="GO" id="GO:0033072">
    <property type="term" value="P:vancomycin biosynthetic process"/>
    <property type="evidence" value="ECO:0007669"/>
    <property type="project" value="UniProtKB-ARBA"/>
</dbReference>
<dbReference type="HOGENOM" id="CLU_000537_8_0_6"/>
<dbReference type="GO" id="GO:0016758">
    <property type="term" value="F:hexosyltransferase activity"/>
    <property type="evidence" value="ECO:0007669"/>
    <property type="project" value="InterPro"/>
</dbReference>
<accession>C6C959</accession>
<reference evidence="3" key="1">
    <citation type="submission" date="2009-06" db="EMBL/GenBank/DDBJ databases">
        <title>Complete sequence of Dickeya dadantii Ech703.</title>
        <authorList>
            <consortium name="US DOE Joint Genome Institute"/>
            <person name="Lucas S."/>
            <person name="Copeland A."/>
            <person name="Lapidus A."/>
            <person name="Glavina del Rio T."/>
            <person name="Dalin E."/>
            <person name="Tice H."/>
            <person name="Bruce D."/>
            <person name="Goodwin L."/>
            <person name="Pitluck S."/>
            <person name="Chertkov O."/>
            <person name="Brettin T."/>
            <person name="Detter J.C."/>
            <person name="Han C."/>
            <person name="Larimer F."/>
            <person name="Land M."/>
            <person name="Hauser L."/>
            <person name="Kyrpides N."/>
            <person name="Mikhailova N."/>
            <person name="Balakrishnan V."/>
            <person name="Glasner J."/>
            <person name="Perna N.T."/>
        </authorList>
    </citation>
    <scope>NUCLEOTIDE SEQUENCE [LARGE SCALE GENOMIC DNA]</scope>
    <source>
        <strain evidence="3">Ech703</strain>
    </source>
</reference>
<dbReference type="InterPro" id="IPR004276">
    <property type="entry name" value="GlycoTrans_28_N"/>
</dbReference>
<keyword evidence="3" id="KW-0808">Transferase</keyword>
<dbReference type="Pfam" id="PF06722">
    <property type="entry name" value="EryCIII-like_C"/>
    <property type="match status" value="1"/>
</dbReference>
<dbReference type="PANTHER" id="PTHR48050:SF13">
    <property type="entry name" value="STEROL 3-BETA-GLUCOSYLTRANSFERASE UGT80A2"/>
    <property type="match status" value="1"/>
</dbReference>
<organism evidence="3 4">
    <name type="scientific">Musicola paradisiaca (strain Ech703)</name>
    <name type="common">Dickeya paradisiaca</name>
    <name type="synonym">Dickeya dadantii</name>
    <dbReference type="NCBI Taxonomy" id="579405"/>
    <lineage>
        <taxon>Bacteria</taxon>
        <taxon>Pseudomonadati</taxon>
        <taxon>Pseudomonadota</taxon>
        <taxon>Gammaproteobacteria</taxon>
        <taxon>Enterobacterales</taxon>
        <taxon>Pectobacteriaceae</taxon>
        <taxon>Musicola</taxon>
    </lineage>
</organism>
<dbReference type="PANTHER" id="PTHR48050">
    <property type="entry name" value="STEROL 3-BETA-GLUCOSYLTRANSFERASE"/>
    <property type="match status" value="1"/>
</dbReference>
<dbReference type="Pfam" id="PF03033">
    <property type="entry name" value="Glyco_transf_28"/>
    <property type="match status" value="1"/>
</dbReference>
<dbReference type="KEGG" id="dda:Dd703_2480"/>
<dbReference type="STRING" id="579405.Dd703_2480"/>
<dbReference type="SUPFAM" id="SSF53756">
    <property type="entry name" value="UDP-Glycosyltransferase/glycogen phosphorylase"/>
    <property type="match status" value="1"/>
</dbReference>
<gene>
    <name evidence="3" type="ordered locus">Dd703_2480</name>
</gene>
<feature type="domain" description="Erythromycin biosynthesis protein CIII-like C-terminal" evidence="2">
    <location>
        <begin position="295"/>
        <end position="396"/>
    </location>
</feature>
<keyword evidence="4" id="KW-1185">Reference proteome</keyword>
<dbReference type="EMBL" id="CP001654">
    <property type="protein sequence ID" value="ACS86259.1"/>
    <property type="molecule type" value="Genomic_DNA"/>
</dbReference>
<dbReference type="Proteomes" id="UP000002734">
    <property type="component" value="Chromosome"/>
</dbReference>
<evidence type="ECO:0000259" key="2">
    <source>
        <dbReference type="Pfam" id="PF06722"/>
    </source>
</evidence>
<dbReference type="InterPro" id="IPR050426">
    <property type="entry name" value="Glycosyltransferase_28"/>
</dbReference>
<sequence length="416" mass="47118">MKIFLATLGSAGDVYPFIAIGESLIQAGHDVYLCTNPYFEKTARDRKLHFIPVGSVDSYYQAVNSQRLWHHKSSYKEMCYFINTQQKMMYDALAPHVDNTSVILTSLWAFSAKMLGETKGCCIIPVRVTPSTFISSYDPPYHKKLAWIRHLPLGLRRFLLHMAEKHLLDRELAPFLNEFRNGLGLPHIERVITRWTHKTDAELLCLFPQWFASPLPDWPANLHQVGFPLFNLLNQQEQDETGAFIAQAKTVILMPSWALQVNTTLIVALAKKIRRLGYQCLVVGAPNPQFGDDSGIRFEKHINLAQYLHQFKAIIHHGGIGTIAQSFAAGIPQMVLPSAFDQFDNARRVTAMKCGLSLTEAEAGHMDRRLKRLLNDPDIAENCQRIRARFLAEPAVDTRIVNIIQTAHARHLSHTA</sequence>
<dbReference type="AlphaFoldDB" id="C6C959"/>
<dbReference type="GO" id="GO:0008194">
    <property type="term" value="F:UDP-glycosyltransferase activity"/>
    <property type="evidence" value="ECO:0007669"/>
    <property type="project" value="InterPro"/>
</dbReference>
<dbReference type="InterPro" id="IPR010610">
    <property type="entry name" value="EryCIII-like_C"/>
</dbReference>
<dbReference type="GO" id="GO:0005975">
    <property type="term" value="P:carbohydrate metabolic process"/>
    <property type="evidence" value="ECO:0007669"/>
    <property type="project" value="InterPro"/>
</dbReference>
<feature type="domain" description="Glycosyltransferase family 28 N-terminal" evidence="1">
    <location>
        <begin position="3"/>
        <end position="118"/>
    </location>
</feature>
<dbReference type="RefSeq" id="WP_015854165.1">
    <property type="nucleotide sequence ID" value="NC_012880.1"/>
</dbReference>
<proteinExistence type="predicted"/>
<name>C6C959_MUSP7</name>
<dbReference type="InterPro" id="IPR002213">
    <property type="entry name" value="UDP_glucos_trans"/>
</dbReference>
<evidence type="ECO:0000259" key="1">
    <source>
        <dbReference type="Pfam" id="PF03033"/>
    </source>
</evidence>
<dbReference type="eggNOG" id="COG1819">
    <property type="taxonomic scope" value="Bacteria"/>
</dbReference>
<dbReference type="CAZy" id="GT1">
    <property type="family name" value="Glycosyltransferase Family 1"/>
</dbReference>
<evidence type="ECO:0000313" key="4">
    <source>
        <dbReference type="Proteomes" id="UP000002734"/>
    </source>
</evidence>
<dbReference type="Gene3D" id="3.40.50.2000">
    <property type="entry name" value="Glycogen Phosphorylase B"/>
    <property type="match status" value="2"/>
</dbReference>
<protein>
    <submittedName>
        <fullName evidence="3">Glycosyl transferase family 28</fullName>
    </submittedName>
</protein>